<reference evidence="1 2" key="1">
    <citation type="submission" date="2019-08" db="EMBL/GenBank/DDBJ databases">
        <title>Bradyrhizobium hipponensis sp. nov., a rhizobium isolated from a Lupinus angustifolius root nodule in Tunisia.</title>
        <authorList>
            <person name="Off K."/>
            <person name="Rejili M."/>
            <person name="Mars M."/>
            <person name="Brachmann A."/>
            <person name="Marin M."/>
        </authorList>
    </citation>
    <scope>NUCLEOTIDE SEQUENCE [LARGE SCALE GENOMIC DNA]</scope>
    <source>
        <strain evidence="2">aSej3</strain>
    </source>
</reference>
<dbReference type="Proteomes" id="UP000324797">
    <property type="component" value="Unassembled WGS sequence"/>
</dbReference>
<gene>
    <name evidence="1" type="ORF">FXV83_16105</name>
</gene>
<keyword evidence="2" id="KW-1185">Reference proteome</keyword>
<sequence length="70" mass="7709">MGSDAQIVQAFDAFEASRQLINLICESPQLAPPEFQPIVELALQAYGLPPDFPEQVLTNELSADQEPHND</sequence>
<name>A0A5S4YPU8_9BRAD</name>
<evidence type="ECO:0000313" key="2">
    <source>
        <dbReference type="Proteomes" id="UP000324797"/>
    </source>
</evidence>
<proteinExistence type="predicted"/>
<dbReference type="RefSeq" id="WP_148740391.1">
    <property type="nucleotide sequence ID" value="NZ_VSTH01000051.1"/>
</dbReference>
<accession>A0A5S4YPU8</accession>
<organism evidence="1 2">
    <name type="scientific">Bradyrhizobium hipponense</name>
    <dbReference type="NCBI Taxonomy" id="2605638"/>
    <lineage>
        <taxon>Bacteria</taxon>
        <taxon>Pseudomonadati</taxon>
        <taxon>Pseudomonadota</taxon>
        <taxon>Alphaproteobacteria</taxon>
        <taxon>Hyphomicrobiales</taxon>
        <taxon>Nitrobacteraceae</taxon>
        <taxon>Bradyrhizobium</taxon>
    </lineage>
</organism>
<dbReference type="AlphaFoldDB" id="A0A5S4YPU8"/>
<evidence type="ECO:0000313" key="1">
    <source>
        <dbReference type="EMBL" id="TYO65457.1"/>
    </source>
</evidence>
<dbReference type="EMBL" id="VSTH01000051">
    <property type="protein sequence ID" value="TYO65457.1"/>
    <property type="molecule type" value="Genomic_DNA"/>
</dbReference>
<comment type="caution">
    <text evidence="1">The sequence shown here is derived from an EMBL/GenBank/DDBJ whole genome shotgun (WGS) entry which is preliminary data.</text>
</comment>
<protein>
    <submittedName>
        <fullName evidence="1">Uncharacterized protein</fullName>
    </submittedName>
</protein>